<accession>A5FZ71</accession>
<dbReference type="STRING" id="349163.Acry_1699"/>
<dbReference type="KEGG" id="acr:Acry_1699"/>
<dbReference type="Proteomes" id="UP000000245">
    <property type="component" value="Chromosome"/>
</dbReference>
<dbReference type="AlphaFoldDB" id="A5FZ71"/>
<name>A5FZ71_ACICJ</name>
<dbReference type="EMBL" id="CP000697">
    <property type="protein sequence ID" value="ABQ30903.1"/>
    <property type="molecule type" value="Genomic_DNA"/>
</dbReference>
<keyword evidence="3" id="KW-1185">Reference proteome</keyword>
<evidence type="ECO:0000313" key="2">
    <source>
        <dbReference type="EMBL" id="ABQ30903.1"/>
    </source>
</evidence>
<keyword evidence="1" id="KW-1133">Transmembrane helix</keyword>
<dbReference type="HOGENOM" id="CLU_023173_1_0_5"/>
<proteinExistence type="predicted"/>
<organism evidence="2 3">
    <name type="scientific">Acidiphilium cryptum (strain JF-5)</name>
    <dbReference type="NCBI Taxonomy" id="349163"/>
    <lineage>
        <taxon>Bacteria</taxon>
        <taxon>Pseudomonadati</taxon>
        <taxon>Pseudomonadota</taxon>
        <taxon>Alphaproteobacteria</taxon>
        <taxon>Acetobacterales</taxon>
        <taxon>Acidocellaceae</taxon>
        <taxon>Acidiphilium</taxon>
    </lineage>
</organism>
<protein>
    <recommendedName>
        <fullName evidence="4">Membrane-associated oxidoreductase</fullName>
    </recommendedName>
</protein>
<keyword evidence="1" id="KW-0472">Membrane</keyword>
<reference evidence="2 3" key="1">
    <citation type="submission" date="2007-05" db="EMBL/GenBank/DDBJ databases">
        <title>Complete sequence of chromosome of Acidiphilium cryptum JF-5.</title>
        <authorList>
            <consortium name="US DOE Joint Genome Institute"/>
            <person name="Copeland A."/>
            <person name="Lucas S."/>
            <person name="Lapidus A."/>
            <person name="Barry K."/>
            <person name="Detter J.C."/>
            <person name="Glavina del Rio T."/>
            <person name="Hammon N."/>
            <person name="Israni S."/>
            <person name="Dalin E."/>
            <person name="Tice H."/>
            <person name="Pitluck S."/>
            <person name="Sims D."/>
            <person name="Brettin T."/>
            <person name="Bruce D."/>
            <person name="Han C."/>
            <person name="Schmutz J."/>
            <person name="Larimer F."/>
            <person name="Land M."/>
            <person name="Hauser L."/>
            <person name="Kyrpides N."/>
            <person name="Kim E."/>
            <person name="Magnuson T."/>
            <person name="Richardson P."/>
        </authorList>
    </citation>
    <scope>NUCLEOTIDE SEQUENCE [LARGE SCALE GENOMIC DNA]</scope>
    <source>
        <strain evidence="2 3">JF-5</strain>
    </source>
</reference>
<dbReference type="eggNOG" id="COG3210">
    <property type="taxonomic scope" value="Bacteria"/>
</dbReference>
<keyword evidence="1" id="KW-0812">Transmembrane</keyword>
<evidence type="ECO:0008006" key="4">
    <source>
        <dbReference type="Google" id="ProtNLM"/>
    </source>
</evidence>
<evidence type="ECO:0000256" key="1">
    <source>
        <dbReference type="SAM" id="Phobius"/>
    </source>
</evidence>
<evidence type="ECO:0000313" key="3">
    <source>
        <dbReference type="Proteomes" id="UP000000245"/>
    </source>
</evidence>
<dbReference type="RefSeq" id="WP_011942427.1">
    <property type="nucleotide sequence ID" value="NC_009484.1"/>
</dbReference>
<gene>
    <name evidence="2" type="ordered locus">Acry_1699</name>
</gene>
<sequence>MTDAQGAKRPKGRTLVEFGELSTAERKLLACAAAGDVADFGNVRPESVNDANKVRGAFIRFLALGGDEDAPVHETGVQLQGAWVEGAFDLDGVETKGGLYLVESAFEAAPVFRDSRIRGSLTLSGSKIPGLLGDRLTCDSSLFLTSKFVTAGEVRLLGAKIGCNFECSGGTFRNEDGDAISADGIVVAGDVFMDDTFKATGDVRLLGAKIGGDFACSGGTFNNKNQKALSADRIDVAGDVFMNDTFKATGEVRLLGAKIGGNLVCRRGTFRGKQDETKDNQKAIVMQGAHVDGALLIDKITIEAGMIDLSSATVSRLVDDSKTWAKGVMLDGFVYNTISGEAPTDAKMRIGWLDKQSEADSGKDGKGAEFRPQPWQQLRKVLREMGHYEAAREVGIAFEQRKRECGLIGQVPEISVGQALRAVGGSVYGKTARLLHIGYGALVGYGYRPLRLLMIATVVWLVFGGGYFAAARWDGAFVPSTQALFSRYGERCGLPAHVRWTDCKAIRLEYPQFYPLAYSLNVLLPVGNLGQEGTWRPETGTWGGRIAQFAVWFETLFGWMAGLILVAVVSGLAKRDE</sequence>
<feature type="transmembrane region" description="Helical" evidence="1">
    <location>
        <begin position="549"/>
        <end position="573"/>
    </location>
</feature>
<feature type="transmembrane region" description="Helical" evidence="1">
    <location>
        <begin position="452"/>
        <end position="470"/>
    </location>
</feature>